<evidence type="ECO:0000256" key="6">
    <source>
        <dbReference type="ARBA" id="ARBA00023125"/>
    </source>
</evidence>
<keyword evidence="4 10" id="KW-0862">Zinc</keyword>
<evidence type="ECO:0000259" key="13">
    <source>
        <dbReference type="PROSITE" id="PS51030"/>
    </source>
</evidence>
<dbReference type="PRINTS" id="PR00398">
    <property type="entry name" value="STRDHORMONER"/>
</dbReference>
<keyword evidence="2 10" id="KW-0479">Metal-binding</keyword>
<feature type="domain" description="NR LBD" evidence="14">
    <location>
        <begin position="149"/>
        <end position="387"/>
    </location>
</feature>
<evidence type="ECO:0000256" key="5">
    <source>
        <dbReference type="ARBA" id="ARBA00023015"/>
    </source>
</evidence>
<dbReference type="SUPFAM" id="SSF48508">
    <property type="entry name" value="Nuclear receptor ligand-binding domain"/>
    <property type="match status" value="1"/>
</dbReference>
<evidence type="ECO:0000256" key="9">
    <source>
        <dbReference type="ARBA" id="ARBA00023242"/>
    </source>
</evidence>
<keyword evidence="8 10" id="KW-0675">Receptor</keyword>
<comment type="subcellular location">
    <subcellularLocation>
        <location evidence="10">Nucleus</location>
    </subcellularLocation>
</comment>
<dbReference type="Pfam" id="PF00104">
    <property type="entry name" value="Hormone_recep"/>
    <property type="match status" value="1"/>
</dbReference>
<dbReference type="GO" id="GO:0005634">
    <property type="term" value="C:nucleus"/>
    <property type="evidence" value="ECO:0007669"/>
    <property type="project" value="UniProtKB-SubCell"/>
</dbReference>
<dbReference type="GO" id="GO:0043565">
    <property type="term" value="F:sequence-specific DNA binding"/>
    <property type="evidence" value="ECO:0007669"/>
    <property type="project" value="InterPro"/>
</dbReference>
<evidence type="ECO:0000256" key="12">
    <source>
        <dbReference type="SAM" id="SignalP"/>
    </source>
</evidence>
<keyword evidence="9 10" id="KW-0539">Nucleus</keyword>
<dbReference type="FunFam" id="1.10.565.10:FF:000098">
    <property type="entry name" value="Protein CBR-UNC-55, isoform a"/>
    <property type="match status" value="1"/>
</dbReference>
<evidence type="ECO:0000256" key="4">
    <source>
        <dbReference type="ARBA" id="ARBA00022833"/>
    </source>
</evidence>
<dbReference type="CDD" id="cd06958">
    <property type="entry name" value="NR_DBD_COUP_TF"/>
    <property type="match status" value="1"/>
</dbReference>
<dbReference type="AlphaFoldDB" id="A0AAE9DSC7"/>
<evidence type="ECO:0008006" key="19">
    <source>
        <dbReference type="Google" id="ProtNLM"/>
    </source>
</evidence>
<dbReference type="InterPro" id="IPR013088">
    <property type="entry name" value="Znf_NHR/GATA"/>
</dbReference>
<keyword evidence="18" id="KW-1185">Reference proteome</keyword>
<dbReference type="FunFam" id="3.30.50.10:FF:000079">
    <property type="entry name" value="Protein CBR-UNC-55, isoform a"/>
    <property type="match status" value="1"/>
</dbReference>
<dbReference type="SUPFAM" id="SSF57716">
    <property type="entry name" value="Glucocorticoid receptor-like (DNA-binding domain)"/>
    <property type="match status" value="1"/>
</dbReference>
<dbReference type="GO" id="GO:0003700">
    <property type="term" value="F:DNA-binding transcription factor activity"/>
    <property type="evidence" value="ECO:0007669"/>
    <property type="project" value="InterPro"/>
</dbReference>
<evidence type="ECO:0000313" key="18">
    <source>
        <dbReference type="Proteomes" id="UP000829354"/>
    </source>
</evidence>
<protein>
    <recommendedName>
        <fullName evidence="19">Protein CBR-UNC-55</fullName>
    </recommendedName>
</protein>
<proteinExistence type="inferred from homology"/>
<evidence type="ECO:0000313" key="15">
    <source>
        <dbReference type="EMBL" id="ULU11155.1"/>
    </source>
</evidence>
<dbReference type="PROSITE" id="PS00031">
    <property type="entry name" value="NUCLEAR_REC_DBD_1"/>
    <property type="match status" value="1"/>
</dbReference>
<reference evidence="15 17" key="2">
    <citation type="submission" date="2022-05" db="EMBL/GenBank/DDBJ databases">
        <title>Chromosome-level reference genomes for two strains of Caenorhabditis briggsae: an improved platform for comparative genomics.</title>
        <authorList>
            <person name="Stevens L."/>
            <person name="Andersen E.C."/>
        </authorList>
    </citation>
    <scope>NUCLEOTIDE SEQUENCE [LARGE SCALE GENOMIC DNA]</scope>
    <source>
        <strain evidence="15">QX1410_ONT</strain>
        <tissue evidence="15">Whole-organism</tissue>
    </source>
</reference>
<evidence type="ECO:0000256" key="2">
    <source>
        <dbReference type="ARBA" id="ARBA00022723"/>
    </source>
</evidence>
<name>A0AAE9DSC7_CAEBR</name>
<evidence type="ECO:0000256" key="10">
    <source>
        <dbReference type="RuleBase" id="RU004334"/>
    </source>
</evidence>
<evidence type="ECO:0000256" key="1">
    <source>
        <dbReference type="ARBA" id="ARBA00005993"/>
    </source>
</evidence>
<dbReference type="Pfam" id="PF00105">
    <property type="entry name" value="zf-C4"/>
    <property type="match status" value="1"/>
</dbReference>
<sequence>MMLPIPNFPWLAAAAAAATMGSFPWRPPFLDSNGWHQVLAASMKKEVHEATSGSMPDPSQDVTDCVVCGDKSSGKHYGQFSCEGCKSFFKRSIRRSLSYTCRATKNCAIDVQHRNQCQYCRLTKCIRMGMRKEAVQRGRLPVQMPNFFPPNPFLRTPFPFLQVPLTPLMTAVAQFAKPSVKESIFEFAAQTIFTTVHWARTSMNNLPKSDQLTLLRHSWTPIFVFALAHSNFGINLATHLTSGDSSSGSSSSPGSKSEDEKSDEKIIEVGSMLDELPFLGFQSKLDKLRDYHLDPVEIQSLRAVLLFSCDEEPLEEKIKIDEIVEKLTSAIDEYCKMNKRNERYPQLCECLEVLKSTRHLPISRLFFSRLLGTTPLESILCDLLNSPLPPPPTLPLFPQFPPRT</sequence>
<dbReference type="GO" id="GO:0008270">
    <property type="term" value="F:zinc ion binding"/>
    <property type="evidence" value="ECO:0007669"/>
    <property type="project" value="UniProtKB-KW"/>
</dbReference>
<dbReference type="InterPro" id="IPR001628">
    <property type="entry name" value="Znf_hrmn_rcpt"/>
</dbReference>
<feature type="region of interest" description="Disordered" evidence="11">
    <location>
        <begin position="241"/>
        <end position="263"/>
    </location>
</feature>
<evidence type="ECO:0000259" key="14">
    <source>
        <dbReference type="PROSITE" id="PS51843"/>
    </source>
</evidence>
<keyword evidence="12" id="KW-0732">Signal</keyword>
<dbReference type="InterPro" id="IPR000536">
    <property type="entry name" value="Nucl_hrmn_rcpt_lig-bd"/>
</dbReference>
<dbReference type="PROSITE" id="PS51030">
    <property type="entry name" value="NUCLEAR_REC_DBD_2"/>
    <property type="match status" value="1"/>
</dbReference>
<reference evidence="16 18" key="1">
    <citation type="submission" date="2022-04" db="EMBL/GenBank/DDBJ databases">
        <title>Chromosome-level reference genomes for two strains of Caenorhabditis briggsae: an improved platform for comparative genomics.</title>
        <authorList>
            <person name="Stevens L."/>
            <person name="Andersen E."/>
        </authorList>
    </citation>
    <scope>NUCLEOTIDE SEQUENCE [LARGE SCALE GENOMIC DNA]</scope>
    <source>
        <strain evidence="16">VX34</strain>
        <tissue evidence="16">Whole-organism</tissue>
    </source>
</reference>
<dbReference type="SMART" id="SM00399">
    <property type="entry name" value="ZnF_C4"/>
    <property type="match status" value="1"/>
</dbReference>
<comment type="similarity">
    <text evidence="1 10">Belongs to the nuclear hormone receptor family.</text>
</comment>
<dbReference type="Proteomes" id="UP000829354">
    <property type="component" value="Chromosome I"/>
</dbReference>
<keyword evidence="7 10" id="KW-0804">Transcription</keyword>
<evidence type="ECO:0000256" key="7">
    <source>
        <dbReference type="ARBA" id="ARBA00023163"/>
    </source>
</evidence>
<dbReference type="EMBL" id="CP092620">
    <property type="protein sequence ID" value="UMM12114.1"/>
    <property type="molecule type" value="Genomic_DNA"/>
</dbReference>
<dbReference type="PANTHER" id="PTHR24083">
    <property type="entry name" value="NUCLEAR HORMONE RECEPTOR"/>
    <property type="match status" value="1"/>
</dbReference>
<dbReference type="EMBL" id="CP090891">
    <property type="protein sequence ID" value="ULU11155.1"/>
    <property type="molecule type" value="Genomic_DNA"/>
</dbReference>
<evidence type="ECO:0000256" key="8">
    <source>
        <dbReference type="ARBA" id="ARBA00023170"/>
    </source>
</evidence>
<keyword evidence="5 10" id="KW-0805">Transcription regulation</keyword>
<dbReference type="InterPro" id="IPR035500">
    <property type="entry name" value="NHR-like_dom_sf"/>
</dbReference>
<evidence type="ECO:0000313" key="16">
    <source>
        <dbReference type="EMBL" id="UMM12114.1"/>
    </source>
</evidence>
<evidence type="ECO:0000313" key="17">
    <source>
        <dbReference type="Proteomes" id="UP000827892"/>
    </source>
</evidence>
<feature type="compositionally biased region" description="Low complexity" evidence="11">
    <location>
        <begin position="242"/>
        <end position="255"/>
    </location>
</feature>
<accession>A0AAE9DSC7</accession>
<dbReference type="PRINTS" id="PR00047">
    <property type="entry name" value="STROIDFINGER"/>
</dbReference>
<keyword evidence="3 10" id="KW-0863">Zinc-finger</keyword>
<gene>
    <name evidence="15" type="ORF">L3Y34_014977</name>
    <name evidence="16" type="ORF">L5515_001059</name>
</gene>
<dbReference type="Proteomes" id="UP000827892">
    <property type="component" value="Chromosome I"/>
</dbReference>
<feature type="domain" description="Nuclear receptor" evidence="13">
    <location>
        <begin position="62"/>
        <end position="137"/>
    </location>
</feature>
<evidence type="ECO:0000256" key="11">
    <source>
        <dbReference type="SAM" id="MobiDB-lite"/>
    </source>
</evidence>
<feature type="signal peptide" evidence="12">
    <location>
        <begin position="1"/>
        <end position="17"/>
    </location>
</feature>
<dbReference type="InterPro" id="IPR001723">
    <property type="entry name" value="Nuclear_hrmn_rcpt"/>
</dbReference>
<feature type="chain" id="PRO_5044706946" description="Protein CBR-UNC-55" evidence="12">
    <location>
        <begin position="18"/>
        <end position="404"/>
    </location>
</feature>
<evidence type="ECO:0000256" key="3">
    <source>
        <dbReference type="ARBA" id="ARBA00022771"/>
    </source>
</evidence>
<dbReference type="SMART" id="SM00430">
    <property type="entry name" value="HOLI"/>
    <property type="match status" value="1"/>
</dbReference>
<keyword evidence="6 10" id="KW-0238">DNA-binding</keyword>
<organism evidence="15 17">
    <name type="scientific">Caenorhabditis briggsae</name>
    <dbReference type="NCBI Taxonomy" id="6238"/>
    <lineage>
        <taxon>Eukaryota</taxon>
        <taxon>Metazoa</taxon>
        <taxon>Ecdysozoa</taxon>
        <taxon>Nematoda</taxon>
        <taxon>Chromadorea</taxon>
        <taxon>Rhabditida</taxon>
        <taxon>Rhabditina</taxon>
        <taxon>Rhabditomorpha</taxon>
        <taxon>Rhabditoidea</taxon>
        <taxon>Rhabditidae</taxon>
        <taxon>Peloderinae</taxon>
        <taxon>Caenorhabditis</taxon>
    </lineage>
</organism>
<dbReference type="PROSITE" id="PS51843">
    <property type="entry name" value="NR_LBD"/>
    <property type="match status" value="1"/>
</dbReference>
<dbReference type="Gene3D" id="3.30.50.10">
    <property type="entry name" value="Erythroid Transcription Factor GATA-1, subunit A"/>
    <property type="match status" value="1"/>
</dbReference>
<dbReference type="Gene3D" id="1.10.565.10">
    <property type="entry name" value="Retinoid X Receptor"/>
    <property type="match status" value="1"/>
</dbReference>
<dbReference type="InterPro" id="IPR050274">
    <property type="entry name" value="Nuclear_hormone_rcpt_NR2"/>
</dbReference>